<proteinExistence type="predicted"/>
<dbReference type="EMBL" id="SUMF01000069">
    <property type="protein sequence ID" value="TJZ62542.1"/>
    <property type="molecule type" value="Genomic_DNA"/>
</dbReference>
<gene>
    <name evidence="1" type="ORF">FAZ21_19910</name>
</gene>
<dbReference type="AlphaFoldDB" id="A0A4U0P729"/>
<accession>A0A4U0P729</accession>
<evidence type="ECO:0000313" key="1">
    <source>
        <dbReference type="EMBL" id="TJZ62542.1"/>
    </source>
</evidence>
<dbReference type="OrthoDB" id="6686945at2"/>
<keyword evidence="2" id="KW-1185">Reference proteome</keyword>
<evidence type="ECO:0000313" key="2">
    <source>
        <dbReference type="Proteomes" id="UP000310016"/>
    </source>
</evidence>
<protein>
    <submittedName>
        <fullName evidence="1">Uncharacterized protein</fullName>
    </submittedName>
</protein>
<comment type="caution">
    <text evidence="1">The sequence shown here is derived from an EMBL/GenBank/DDBJ whole genome shotgun (WGS) entry which is preliminary data.</text>
</comment>
<dbReference type="Proteomes" id="UP000310016">
    <property type="component" value="Unassembled WGS sequence"/>
</dbReference>
<name>A0A4U0P729_9NEIS</name>
<dbReference type="RefSeq" id="WP_136775173.1">
    <property type="nucleotide sequence ID" value="NZ_CP156074.1"/>
</dbReference>
<sequence length="159" mass="16615">MATVTLPGLRRANSHAAPYGNAWAQRFTLIINGAGCVAGSDQATVLAIGDVVRIGWLPAGIELHDCLCFVSTAFKASTTLKLGFLYEDGADSVEVPQDDDYFHAALDAATTGRQRADNTAVIPVRLPRPAYLVATVGGAAQDAAARLDVVVQGLNHGNP</sequence>
<organism evidence="1 2">
    <name type="scientific">Chitiniphilus eburneus</name>
    <dbReference type="NCBI Taxonomy" id="2571148"/>
    <lineage>
        <taxon>Bacteria</taxon>
        <taxon>Pseudomonadati</taxon>
        <taxon>Pseudomonadota</taxon>
        <taxon>Betaproteobacteria</taxon>
        <taxon>Neisseriales</taxon>
        <taxon>Chitinibacteraceae</taxon>
        <taxon>Chitiniphilus</taxon>
    </lineage>
</organism>
<reference evidence="1 2" key="1">
    <citation type="submission" date="2019-04" db="EMBL/GenBank/DDBJ databases">
        <title>Chitiniphilus eburnea sp. nov., a novel chitinolytic bacterium isolated from aquaculture sludge.</title>
        <authorList>
            <person name="Sheng M."/>
        </authorList>
    </citation>
    <scope>NUCLEOTIDE SEQUENCE [LARGE SCALE GENOMIC DNA]</scope>
    <source>
        <strain evidence="1 2">HX-2-15</strain>
    </source>
</reference>